<dbReference type="EMBL" id="OY731402">
    <property type="protein sequence ID" value="CAJ1958007.1"/>
    <property type="molecule type" value="Genomic_DNA"/>
</dbReference>
<gene>
    <name evidence="2" type="ORF">AYBTSS11_LOCUS17506</name>
</gene>
<evidence type="ECO:0000313" key="3">
    <source>
        <dbReference type="Proteomes" id="UP001189624"/>
    </source>
</evidence>
<evidence type="ECO:0000256" key="1">
    <source>
        <dbReference type="SAM" id="MobiDB-lite"/>
    </source>
</evidence>
<name>A0AA86VM84_9FABA</name>
<evidence type="ECO:0000313" key="2">
    <source>
        <dbReference type="EMBL" id="CAJ1958007.1"/>
    </source>
</evidence>
<keyword evidence="3" id="KW-1185">Reference proteome</keyword>
<reference evidence="2" key="1">
    <citation type="submission" date="2023-10" db="EMBL/GenBank/DDBJ databases">
        <authorList>
            <person name="Domelevo Entfellner J.-B."/>
        </authorList>
    </citation>
    <scope>NUCLEOTIDE SEQUENCE</scope>
</reference>
<sequence length="159" mass="17517">MASENINPDTVSKAVDALLKWRRSQSETQKPKLFDQDEEFVYLILTLKKVPAKSRFNPHKIPLPHSLLSPFSEQCFISTTGPTRRASPRPRPRPRSNPSPSPSPKSSSSLNLPPIIALLRRSGSSVIPTICFLFNSSSPIVSNSCLINSLSTCCKASKN</sequence>
<protein>
    <submittedName>
        <fullName evidence="2">Uncharacterized protein</fullName>
    </submittedName>
</protein>
<dbReference type="Proteomes" id="UP001189624">
    <property type="component" value="Chromosome 5"/>
</dbReference>
<dbReference type="Gramene" id="rna-AYBTSS11_LOCUS17506">
    <property type="protein sequence ID" value="CAJ1958007.1"/>
    <property type="gene ID" value="gene-AYBTSS11_LOCUS17506"/>
</dbReference>
<accession>A0AA86VM84</accession>
<proteinExistence type="predicted"/>
<organism evidence="2 3">
    <name type="scientific">Sphenostylis stenocarpa</name>
    <dbReference type="NCBI Taxonomy" id="92480"/>
    <lineage>
        <taxon>Eukaryota</taxon>
        <taxon>Viridiplantae</taxon>
        <taxon>Streptophyta</taxon>
        <taxon>Embryophyta</taxon>
        <taxon>Tracheophyta</taxon>
        <taxon>Spermatophyta</taxon>
        <taxon>Magnoliopsida</taxon>
        <taxon>eudicotyledons</taxon>
        <taxon>Gunneridae</taxon>
        <taxon>Pentapetalae</taxon>
        <taxon>rosids</taxon>
        <taxon>fabids</taxon>
        <taxon>Fabales</taxon>
        <taxon>Fabaceae</taxon>
        <taxon>Papilionoideae</taxon>
        <taxon>50 kb inversion clade</taxon>
        <taxon>NPAAA clade</taxon>
        <taxon>indigoferoid/millettioid clade</taxon>
        <taxon>Phaseoleae</taxon>
        <taxon>Sphenostylis</taxon>
    </lineage>
</organism>
<dbReference type="AlphaFoldDB" id="A0AA86VM84"/>
<feature type="region of interest" description="Disordered" evidence="1">
    <location>
        <begin position="78"/>
        <end position="109"/>
    </location>
</feature>